<feature type="transmembrane region" description="Helical" evidence="1">
    <location>
        <begin position="12"/>
        <end position="33"/>
    </location>
</feature>
<keyword evidence="1" id="KW-0472">Membrane</keyword>
<feature type="transmembrane region" description="Helical" evidence="1">
    <location>
        <begin position="301"/>
        <end position="319"/>
    </location>
</feature>
<keyword evidence="3" id="KW-1185">Reference proteome</keyword>
<dbReference type="RefSeq" id="WP_226541505.1">
    <property type="nucleotide sequence ID" value="NZ_CP129013.1"/>
</dbReference>
<accession>A0ABY9JQJ3</accession>
<name>A0ABY9JQJ3_9BACI</name>
<organism evidence="2 3">
    <name type="scientific">Bacillus carboniphilus</name>
    <dbReference type="NCBI Taxonomy" id="86663"/>
    <lineage>
        <taxon>Bacteria</taxon>
        <taxon>Bacillati</taxon>
        <taxon>Bacillota</taxon>
        <taxon>Bacilli</taxon>
        <taxon>Bacillales</taxon>
        <taxon>Bacillaceae</taxon>
        <taxon>Bacillus</taxon>
    </lineage>
</organism>
<feature type="transmembrane region" description="Helical" evidence="1">
    <location>
        <begin position="94"/>
        <end position="116"/>
    </location>
</feature>
<feature type="transmembrane region" description="Helical" evidence="1">
    <location>
        <begin position="229"/>
        <end position="247"/>
    </location>
</feature>
<feature type="transmembrane region" description="Helical" evidence="1">
    <location>
        <begin position="526"/>
        <end position="544"/>
    </location>
</feature>
<dbReference type="EMBL" id="CP129013">
    <property type="protein sequence ID" value="WLR41676.1"/>
    <property type="molecule type" value="Genomic_DNA"/>
</dbReference>
<keyword evidence="1" id="KW-0812">Transmembrane</keyword>
<protein>
    <submittedName>
        <fullName evidence="2">DUF6020 family protein</fullName>
    </submittedName>
</protein>
<feature type="transmembrane region" description="Helical" evidence="1">
    <location>
        <begin position="500"/>
        <end position="519"/>
    </location>
</feature>
<feature type="transmembrane region" description="Helical" evidence="1">
    <location>
        <begin position="550"/>
        <end position="567"/>
    </location>
</feature>
<feature type="transmembrane region" description="Helical" evidence="1">
    <location>
        <begin position="63"/>
        <end position="82"/>
    </location>
</feature>
<dbReference type="InterPro" id="IPR046062">
    <property type="entry name" value="DUF6020"/>
</dbReference>
<gene>
    <name evidence="2" type="ORF">LC087_12460</name>
</gene>
<proteinExistence type="predicted"/>
<keyword evidence="1" id="KW-1133">Transmembrane helix</keyword>
<dbReference type="Pfam" id="PF19484">
    <property type="entry name" value="DUF6020"/>
    <property type="match status" value="1"/>
</dbReference>
<reference evidence="2 3" key="1">
    <citation type="submission" date="2023-06" db="EMBL/GenBank/DDBJ databases">
        <title>Five Gram-positive bacteria isolated from mangrove sediments in Shenzhen, Guangdong, China.</title>
        <authorList>
            <person name="Yu S."/>
            <person name="Zheng W."/>
            <person name="Huang Y."/>
        </authorList>
    </citation>
    <scope>NUCLEOTIDE SEQUENCE [LARGE SCALE GENOMIC DNA]</scope>
    <source>
        <strain evidence="2 3">SaN35-3</strain>
    </source>
</reference>
<feature type="transmembrane region" description="Helical" evidence="1">
    <location>
        <begin position="198"/>
        <end position="217"/>
    </location>
</feature>
<evidence type="ECO:0000313" key="3">
    <source>
        <dbReference type="Proteomes" id="UP001197974"/>
    </source>
</evidence>
<sequence length="579" mass="66838">MIKYVREVVQKVSFEYSLTVILLIVTSFSVQLFYIPFHLWGAIGLLFLIVTAYTFLQKRINHLTVYNKIVIAGFTLFFIVSSSGHPAHHENLSLFMKVLILFGAFIYSYFILLFIFSLFLTRQSSNPHKEVKGSKILLYASPSLLVWTAFLLAFFPGVLTPDSFAQWGQAHGEPYNDWHPLMYTLFIKMMIQIIDSPATIAIVQILFMAFVFGYILYRFEKKGFSSKGLFIIAVILAILPMNGIHSITLWKDVFYNSFLFLFTFCLIEISLSKGKWLLNQKYLFLFIFSSFGLVFFRHNGFPVFVITILILLFTFRYYWKRIVIVAALTIGAHSLFTGPIFSLLDVTPSDPNEMLSIPTQQIAYVLVQDGEVTDSQLGYLNEILPIELWKEKYHPYLSDPIKFSKEYNRQAIFPNNLSTFIKTWSEICIQNPKLVTKAFLMQTSLVWQINEPDGLGKQTTYVNYVYKNDYGIVREPISLNLSKWLHAYLEATNQGVVRMALWRTSMHTFLFLFLTYVAIIRFGKRAIIVVLPTLLNTASVFVALPAQSYRYLYGTTLVTILLLLFLLSSKRDEKNVEIN</sequence>
<evidence type="ECO:0000313" key="2">
    <source>
        <dbReference type="EMBL" id="WLR41676.1"/>
    </source>
</evidence>
<feature type="transmembrane region" description="Helical" evidence="1">
    <location>
        <begin position="136"/>
        <end position="155"/>
    </location>
</feature>
<evidence type="ECO:0000256" key="1">
    <source>
        <dbReference type="SAM" id="Phobius"/>
    </source>
</evidence>
<dbReference type="Proteomes" id="UP001197974">
    <property type="component" value="Chromosome"/>
</dbReference>
<feature type="transmembrane region" description="Helical" evidence="1">
    <location>
        <begin position="324"/>
        <end position="344"/>
    </location>
</feature>
<feature type="transmembrane region" description="Helical" evidence="1">
    <location>
        <begin position="39"/>
        <end position="56"/>
    </location>
</feature>